<feature type="region of interest" description="Disordered" evidence="1">
    <location>
        <begin position="77"/>
        <end position="154"/>
    </location>
</feature>
<feature type="compositionally biased region" description="Basic and acidic residues" evidence="1">
    <location>
        <begin position="131"/>
        <end position="147"/>
    </location>
</feature>
<proteinExistence type="predicted"/>
<gene>
    <name evidence="2" type="ORF">AVEN_72739_1</name>
</gene>
<organism evidence="2 3">
    <name type="scientific">Araneus ventricosus</name>
    <name type="common">Orbweaver spider</name>
    <name type="synonym">Epeira ventricosa</name>
    <dbReference type="NCBI Taxonomy" id="182803"/>
    <lineage>
        <taxon>Eukaryota</taxon>
        <taxon>Metazoa</taxon>
        <taxon>Ecdysozoa</taxon>
        <taxon>Arthropoda</taxon>
        <taxon>Chelicerata</taxon>
        <taxon>Arachnida</taxon>
        <taxon>Araneae</taxon>
        <taxon>Araneomorphae</taxon>
        <taxon>Entelegynae</taxon>
        <taxon>Araneoidea</taxon>
        <taxon>Araneidae</taxon>
        <taxon>Araneus</taxon>
    </lineage>
</organism>
<dbReference type="Proteomes" id="UP000499080">
    <property type="component" value="Unassembled WGS sequence"/>
</dbReference>
<sequence length="184" mass="19982">MGEKNGLRTNDMAILQVNGRFKIIGHSGFVAISASEPESCGFKTRFQGKSAVYTNPGVVEAARLADPALLIGPAVARGGGRMGSHREGCNGRPSTLDRSDVTADKDAPSSPRDQSYVPPMEGKGGSLRSLIRRDDEGRIIPKSEGRSSRGKTGSDLWPKGVYEMWRLHLRGGDWVKKVGRQRIY</sequence>
<name>A0A4Y2DQE8_ARAVE</name>
<keyword evidence="3" id="KW-1185">Reference proteome</keyword>
<dbReference type="AlphaFoldDB" id="A0A4Y2DQE8"/>
<dbReference type="EMBL" id="BGPR01000403">
    <property type="protein sequence ID" value="GBM18399.1"/>
    <property type="molecule type" value="Genomic_DNA"/>
</dbReference>
<dbReference type="OrthoDB" id="10330249at2759"/>
<evidence type="ECO:0000313" key="2">
    <source>
        <dbReference type="EMBL" id="GBM18399.1"/>
    </source>
</evidence>
<reference evidence="2 3" key="1">
    <citation type="journal article" date="2019" name="Sci. Rep.">
        <title>Orb-weaving spider Araneus ventricosus genome elucidates the spidroin gene catalogue.</title>
        <authorList>
            <person name="Kono N."/>
            <person name="Nakamura H."/>
            <person name="Ohtoshi R."/>
            <person name="Moran D.A.P."/>
            <person name="Shinohara A."/>
            <person name="Yoshida Y."/>
            <person name="Fujiwara M."/>
            <person name="Mori M."/>
            <person name="Tomita M."/>
            <person name="Arakawa K."/>
        </authorList>
    </citation>
    <scope>NUCLEOTIDE SEQUENCE [LARGE SCALE GENOMIC DNA]</scope>
</reference>
<protein>
    <submittedName>
        <fullName evidence="2">Uncharacterized protein</fullName>
    </submittedName>
</protein>
<feature type="compositionally biased region" description="Basic and acidic residues" evidence="1">
    <location>
        <begin position="84"/>
        <end position="107"/>
    </location>
</feature>
<evidence type="ECO:0000313" key="3">
    <source>
        <dbReference type="Proteomes" id="UP000499080"/>
    </source>
</evidence>
<comment type="caution">
    <text evidence="2">The sequence shown here is derived from an EMBL/GenBank/DDBJ whole genome shotgun (WGS) entry which is preliminary data.</text>
</comment>
<accession>A0A4Y2DQE8</accession>
<evidence type="ECO:0000256" key="1">
    <source>
        <dbReference type="SAM" id="MobiDB-lite"/>
    </source>
</evidence>